<evidence type="ECO:0000313" key="2">
    <source>
        <dbReference type="EMBL" id="PKY51893.1"/>
    </source>
</evidence>
<evidence type="ECO:0000313" key="3">
    <source>
        <dbReference type="Proteomes" id="UP000234323"/>
    </source>
</evidence>
<evidence type="ECO:0000256" key="1">
    <source>
        <dbReference type="SAM" id="Phobius"/>
    </source>
</evidence>
<keyword evidence="1" id="KW-1133">Transmembrane helix</keyword>
<reference evidence="2 3" key="1">
    <citation type="submission" date="2015-10" db="EMBL/GenBank/DDBJ databases">
        <title>Genome analyses suggest a sexual origin of heterokaryosis in a supposedly ancient asexual fungus.</title>
        <authorList>
            <person name="Ropars J."/>
            <person name="Sedzielewska K."/>
            <person name="Noel J."/>
            <person name="Charron P."/>
            <person name="Farinelli L."/>
            <person name="Marton T."/>
            <person name="Kruger M."/>
            <person name="Pelin A."/>
            <person name="Brachmann A."/>
            <person name="Corradi N."/>
        </authorList>
    </citation>
    <scope>NUCLEOTIDE SEQUENCE [LARGE SCALE GENOMIC DNA]</scope>
    <source>
        <strain evidence="2 3">A4</strain>
    </source>
</reference>
<feature type="transmembrane region" description="Helical" evidence="1">
    <location>
        <begin position="43"/>
        <end position="63"/>
    </location>
</feature>
<keyword evidence="1" id="KW-0472">Membrane</keyword>
<comment type="caution">
    <text evidence="2">The sequence shown here is derived from an EMBL/GenBank/DDBJ whole genome shotgun (WGS) entry which is preliminary data.</text>
</comment>
<dbReference type="AlphaFoldDB" id="A0A2I1GZ33"/>
<keyword evidence="1" id="KW-0812">Transmembrane</keyword>
<sequence>MDETDKKLSMRDLWRKSKCWIDNVIKASRRISDEKMEEDAGKIFYYLYEVVTAYLYIGVIPYLSSCKGVKVFGCERGI</sequence>
<gene>
    <name evidence="2" type="ORF">RhiirA4_407848</name>
</gene>
<feature type="non-terminal residue" evidence="2">
    <location>
        <position position="78"/>
    </location>
</feature>
<dbReference type="EMBL" id="LLXI01001099">
    <property type="protein sequence ID" value="PKY51893.1"/>
    <property type="molecule type" value="Genomic_DNA"/>
</dbReference>
<keyword evidence="3" id="KW-1185">Reference proteome</keyword>
<protein>
    <submittedName>
        <fullName evidence="2">Uncharacterized protein</fullName>
    </submittedName>
</protein>
<name>A0A2I1GZ33_9GLOM</name>
<dbReference type="VEuPathDB" id="FungiDB:RhiirFUN_011399"/>
<accession>A0A2I1GZ33</accession>
<organism evidence="2 3">
    <name type="scientific">Rhizophagus irregularis</name>
    <dbReference type="NCBI Taxonomy" id="588596"/>
    <lineage>
        <taxon>Eukaryota</taxon>
        <taxon>Fungi</taxon>
        <taxon>Fungi incertae sedis</taxon>
        <taxon>Mucoromycota</taxon>
        <taxon>Glomeromycotina</taxon>
        <taxon>Glomeromycetes</taxon>
        <taxon>Glomerales</taxon>
        <taxon>Glomeraceae</taxon>
        <taxon>Rhizophagus</taxon>
    </lineage>
</organism>
<dbReference type="VEuPathDB" id="FungiDB:FUN_015542"/>
<proteinExistence type="predicted"/>
<dbReference type="Proteomes" id="UP000234323">
    <property type="component" value="Unassembled WGS sequence"/>
</dbReference>